<evidence type="ECO:0000256" key="2">
    <source>
        <dbReference type="ARBA" id="ARBA00022692"/>
    </source>
</evidence>
<evidence type="ECO:0000313" key="8">
    <source>
        <dbReference type="EMBL" id="KAF5178261.1"/>
    </source>
</evidence>
<evidence type="ECO:0000256" key="3">
    <source>
        <dbReference type="ARBA" id="ARBA00022989"/>
    </source>
</evidence>
<keyword evidence="3 6" id="KW-1133">Transmembrane helix</keyword>
<organism evidence="8 9">
    <name type="scientific">Thalictrum thalictroides</name>
    <name type="common">Rue-anemone</name>
    <name type="synonym">Anemone thalictroides</name>
    <dbReference type="NCBI Taxonomy" id="46969"/>
    <lineage>
        <taxon>Eukaryota</taxon>
        <taxon>Viridiplantae</taxon>
        <taxon>Streptophyta</taxon>
        <taxon>Embryophyta</taxon>
        <taxon>Tracheophyta</taxon>
        <taxon>Spermatophyta</taxon>
        <taxon>Magnoliopsida</taxon>
        <taxon>Ranunculales</taxon>
        <taxon>Ranunculaceae</taxon>
        <taxon>Thalictroideae</taxon>
        <taxon>Thalictrum</taxon>
    </lineage>
</organism>
<reference evidence="8 9" key="1">
    <citation type="submission" date="2020-06" db="EMBL/GenBank/DDBJ databases">
        <title>Transcriptomic and genomic resources for Thalictrum thalictroides and T. hernandezii: Facilitating candidate gene discovery in an emerging model plant lineage.</title>
        <authorList>
            <person name="Arias T."/>
            <person name="Riano-Pachon D.M."/>
            <person name="Di Stilio V.S."/>
        </authorList>
    </citation>
    <scope>NUCLEOTIDE SEQUENCE [LARGE SCALE GENOMIC DNA]</scope>
    <source>
        <strain evidence="9">cv. WT478/WT964</strain>
        <tissue evidence="8">Leaves</tissue>
    </source>
</reference>
<comment type="subcellular location">
    <subcellularLocation>
        <location evidence="1">Membrane</location>
        <topology evidence="1">Multi-pass membrane protein</topology>
    </subcellularLocation>
</comment>
<keyword evidence="9" id="KW-1185">Reference proteome</keyword>
<evidence type="ECO:0000256" key="5">
    <source>
        <dbReference type="PROSITE-ProRule" id="PRU00205"/>
    </source>
</evidence>
<protein>
    <submittedName>
        <fullName evidence="8">TRAM, LAG1 and CLN8 (TLC) lipid-sensing domain containing protein</fullName>
    </submittedName>
</protein>
<name>A0A7J6V0I7_THATH</name>
<dbReference type="AlphaFoldDB" id="A0A7J6V0I7"/>
<evidence type="ECO:0000256" key="1">
    <source>
        <dbReference type="ARBA" id="ARBA00004141"/>
    </source>
</evidence>
<comment type="caution">
    <text evidence="8">The sequence shown here is derived from an EMBL/GenBank/DDBJ whole genome shotgun (WGS) entry which is preliminary data.</text>
</comment>
<evidence type="ECO:0000313" key="9">
    <source>
        <dbReference type="Proteomes" id="UP000554482"/>
    </source>
</evidence>
<keyword evidence="4 5" id="KW-0472">Membrane</keyword>
<feature type="transmembrane region" description="Helical" evidence="6">
    <location>
        <begin position="12"/>
        <end position="35"/>
    </location>
</feature>
<dbReference type="Proteomes" id="UP000554482">
    <property type="component" value="Unassembled WGS sequence"/>
</dbReference>
<keyword evidence="2 5" id="KW-0812">Transmembrane</keyword>
<feature type="domain" description="TLC" evidence="7">
    <location>
        <begin position="1"/>
        <end position="46"/>
    </location>
</feature>
<evidence type="ECO:0000256" key="4">
    <source>
        <dbReference type="ARBA" id="ARBA00023136"/>
    </source>
</evidence>
<proteinExistence type="predicted"/>
<dbReference type="InterPro" id="IPR006634">
    <property type="entry name" value="TLC-dom"/>
</dbReference>
<gene>
    <name evidence="8" type="ORF">FRX31_032149</name>
</gene>
<sequence length="134" mass="15411">MYLHFDQVKMIFPLGFYSLLVVPPVLSVMNVVWFWKIAKGLVKTLAKAKHGFYAKNVVYTEVLHPQGLQKSSHCNHQIWEIIPTLGKIRIWAKRKGGELFVTHYSRFVYQDFGVKLLKVLGLTSILTALQYTSS</sequence>
<dbReference type="GO" id="GO:0016020">
    <property type="term" value="C:membrane"/>
    <property type="evidence" value="ECO:0007669"/>
    <property type="project" value="UniProtKB-SubCell"/>
</dbReference>
<dbReference type="OrthoDB" id="10266980at2759"/>
<evidence type="ECO:0000256" key="6">
    <source>
        <dbReference type="SAM" id="Phobius"/>
    </source>
</evidence>
<dbReference type="PROSITE" id="PS50922">
    <property type="entry name" value="TLC"/>
    <property type="match status" value="1"/>
</dbReference>
<dbReference type="EMBL" id="JABWDY010040276">
    <property type="protein sequence ID" value="KAF5178261.1"/>
    <property type="molecule type" value="Genomic_DNA"/>
</dbReference>
<accession>A0A7J6V0I7</accession>
<evidence type="ECO:0000259" key="7">
    <source>
        <dbReference type="PROSITE" id="PS50922"/>
    </source>
</evidence>